<dbReference type="EMBL" id="KX034558">
    <property type="protein sequence ID" value="AMY26634.1"/>
    <property type="molecule type" value="Genomic_DNA"/>
</dbReference>
<reference evidence="4" key="1">
    <citation type="submission" date="2016-04" db="EMBL/GenBank/DDBJ databases">
        <title>Structural Organization of Fatty Acid Desaturase Loci in Linseed Lines with Contrasting Linolenic Acid Contents.</title>
        <authorList>
            <person name="Thambugala D."/>
            <person name="Ragupathy R."/>
            <person name="Cloutier S."/>
        </authorList>
    </citation>
    <scope>NUCLEOTIDE SEQUENCE</scope>
</reference>
<dbReference type="PANTHER" id="PTHR33432:SF20">
    <property type="entry name" value="PROTEIN EMSY-LIKE 1"/>
    <property type="match status" value="1"/>
</dbReference>
<dbReference type="PROSITE" id="PS51138">
    <property type="entry name" value="ENT"/>
    <property type="match status" value="1"/>
</dbReference>
<dbReference type="SUPFAM" id="SSF158639">
    <property type="entry name" value="ENT-like"/>
    <property type="match status" value="1"/>
</dbReference>
<accession>A0A165G0W9</accession>
<name>A0A165G0W9_LINUS</name>
<dbReference type="AlphaFoldDB" id="A0A165G0W9"/>
<dbReference type="FunFam" id="1.10.1240.40:FF:000005">
    <property type="entry name" value="ENT domain containing protein, expressed"/>
    <property type="match status" value="1"/>
</dbReference>
<dbReference type="InterPro" id="IPR036142">
    <property type="entry name" value="ENT_dom-like_sf"/>
</dbReference>
<dbReference type="InterPro" id="IPR033485">
    <property type="entry name" value="EMSY-LIKE_plant"/>
</dbReference>
<dbReference type="Gene3D" id="1.10.1240.40">
    <property type="entry name" value="ENT domain"/>
    <property type="match status" value="1"/>
</dbReference>
<evidence type="ECO:0000259" key="3">
    <source>
        <dbReference type="PROSITE" id="PS51138"/>
    </source>
</evidence>
<evidence type="ECO:0000313" key="4">
    <source>
        <dbReference type="EMBL" id="AMY26634.1"/>
    </source>
</evidence>
<protein>
    <recommendedName>
        <fullName evidence="3">ENT domain-containing protein</fullName>
    </recommendedName>
</protein>
<dbReference type="PANTHER" id="PTHR33432">
    <property type="entry name" value="PROTEIN EMSY-LIKE 4"/>
    <property type="match status" value="1"/>
</dbReference>
<keyword evidence="2" id="KW-0539">Nucleus</keyword>
<organism evidence="4">
    <name type="scientific">Linum usitatissimum</name>
    <name type="common">Flax</name>
    <name type="synonym">Linum humile</name>
    <dbReference type="NCBI Taxonomy" id="4006"/>
    <lineage>
        <taxon>Eukaryota</taxon>
        <taxon>Viridiplantae</taxon>
        <taxon>Streptophyta</taxon>
        <taxon>Embryophyta</taxon>
        <taxon>Tracheophyta</taxon>
        <taxon>Spermatophyta</taxon>
        <taxon>Magnoliopsida</taxon>
        <taxon>eudicotyledons</taxon>
        <taxon>Gunneridae</taxon>
        <taxon>Pentapetalae</taxon>
        <taxon>rosids</taxon>
        <taxon>fabids</taxon>
        <taxon>Malpighiales</taxon>
        <taxon>Linaceae</taxon>
        <taxon>Linum</taxon>
    </lineage>
</organism>
<dbReference type="Pfam" id="PF03735">
    <property type="entry name" value="ENT"/>
    <property type="match status" value="1"/>
</dbReference>
<feature type="domain" description="ENT" evidence="3">
    <location>
        <begin position="1"/>
        <end position="88"/>
    </location>
</feature>
<dbReference type="InterPro" id="IPR005491">
    <property type="entry name" value="ENT_dom"/>
</dbReference>
<dbReference type="GO" id="GO:0005634">
    <property type="term" value="C:nucleus"/>
    <property type="evidence" value="ECO:0007669"/>
    <property type="project" value="UniProtKB-SubCell"/>
</dbReference>
<evidence type="ECO:0000256" key="2">
    <source>
        <dbReference type="ARBA" id="ARBA00023242"/>
    </source>
</evidence>
<proteinExistence type="predicted"/>
<dbReference type="GO" id="GO:0050832">
    <property type="term" value="P:defense response to fungus"/>
    <property type="evidence" value="ECO:0007669"/>
    <property type="project" value="InterPro"/>
</dbReference>
<evidence type="ECO:0000256" key="1">
    <source>
        <dbReference type="ARBA" id="ARBA00004123"/>
    </source>
</evidence>
<comment type="subcellular location">
    <subcellularLocation>
        <location evidence="1">Nucleus</location>
    </subcellularLocation>
</comment>
<sequence>MEAQIHLLEQEAYCAVLRAFKAQSDALTWEKEGLITELRKELRVSDDEHRELLSRVNEDDIIRQIREWRTTGVPEATRFGVPQRVHEMIPSPTISAARKKQKTSQGSQLLPTLSSVKAMQLPSQFTTRARYFTTHNSRSSSGALVIDEPPEALLGRKGRHALVYDIGTENETWEWVDLNEISPEDIRWDGEDPAISYHGGGQGGASRAIRKPMNRRVFLSGSGPLRGSTKFPARREHLATHNGFAAKVSDDIELLNTETLVKEVEKVFGVSQPDPLELEKAKMMLKEHEQALMDAIARLADASDGESGNCYISICSYPYFLCSVCLELRRDVHSFHSGYIIAATTDFFGL</sequence>
<dbReference type="SMART" id="SM01191">
    <property type="entry name" value="ENT"/>
    <property type="match status" value="1"/>
</dbReference>